<organism evidence="13">
    <name type="scientific">uncultured Acidimicrobiales bacterium</name>
    <dbReference type="NCBI Taxonomy" id="310071"/>
    <lineage>
        <taxon>Bacteria</taxon>
        <taxon>Bacillati</taxon>
        <taxon>Actinomycetota</taxon>
        <taxon>Acidimicrobiia</taxon>
        <taxon>Acidimicrobiales</taxon>
        <taxon>environmental samples</taxon>
    </lineage>
</organism>
<dbReference type="AlphaFoldDB" id="A0A6J4IF94"/>
<dbReference type="Pfam" id="PF00712">
    <property type="entry name" value="DNA_pol3_beta"/>
    <property type="match status" value="1"/>
</dbReference>
<keyword evidence="5 9" id="KW-0548">Nucleotidyltransferase</keyword>
<keyword evidence="8" id="KW-0238">DNA-binding</keyword>
<comment type="subcellular location">
    <subcellularLocation>
        <location evidence="1 9">Cytoplasm</location>
    </subcellularLocation>
</comment>
<dbReference type="GO" id="GO:0003887">
    <property type="term" value="F:DNA-directed DNA polymerase activity"/>
    <property type="evidence" value="ECO:0007669"/>
    <property type="project" value="UniProtKB-UniRule"/>
</dbReference>
<dbReference type="InterPro" id="IPR046938">
    <property type="entry name" value="DNA_clamp_sf"/>
</dbReference>
<evidence type="ECO:0000256" key="5">
    <source>
        <dbReference type="ARBA" id="ARBA00022695"/>
    </source>
</evidence>
<dbReference type="GO" id="GO:0008408">
    <property type="term" value="F:3'-5' exonuclease activity"/>
    <property type="evidence" value="ECO:0007669"/>
    <property type="project" value="InterPro"/>
</dbReference>
<dbReference type="NCBIfam" id="TIGR00663">
    <property type="entry name" value="dnan"/>
    <property type="match status" value="1"/>
</dbReference>
<gene>
    <name evidence="13" type="ORF">AVDCRST_MAG50-2212</name>
</gene>
<feature type="domain" description="DNA polymerase III beta sliding clamp N-terminal" evidence="10">
    <location>
        <begin position="1"/>
        <end position="118"/>
    </location>
</feature>
<dbReference type="EMBL" id="CADCTF010000106">
    <property type="protein sequence ID" value="CAA9250471.1"/>
    <property type="molecule type" value="Genomic_DNA"/>
</dbReference>
<evidence type="ECO:0000259" key="12">
    <source>
        <dbReference type="Pfam" id="PF02768"/>
    </source>
</evidence>
<dbReference type="GO" id="GO:0006271">
    <property type="term" value="P:DNA strand elongation involved in DNA replication"/>
    <property type="evidence" value="ECO:0007669"/>
    <property type="project" value="TreeGrafter"/>
</dbReference>
<dbReference type="Pfam" id="PF02767">
    <property type="entry name" value="DNA_pol3_beta_2"/>
    <property type="match status" value="1"/>
</dbReference>
<dbReference type="SMART" id="SM00480">
    <property type="entry name" value="POL3Bc"/>
    <property type="match status" value="1"/>
</dbReference>
<sequence length="364" mass="38855">MELRCERDVLVEALATAGRATASRGGSLPVLGGVRAQLEGDRLFLTGTDLDLTIADAVTVKGLEDGVAVLPGRLTVDIVRALEPGAVHLTATADEARIAAGRSQFSVRLLPADDFPRLADAATEEVTLDAAGLAEALRQVVRAASHDDARPILTGVLMAAEGDGLRLVATDSYRLALRDLRGASVLSEGQAVLVPSKALGELARLLSGADTVTLRLGQRDATFEVGDTRLTTRLIEGEFPNYRQLISGTQANQLTIGRDPLLDALRRVRLLARESTPVRLSLRADGVELSAVTQDVGQAQEDLDAKYEGAELVIAFNPEYLADGIEALAGDEVSFEIIDALKRVVLRSPESEDYLYLLMPVRVS</sequence>
<comment type="subunit">
    <text evidence="9">Forms a ring-shaped head-to-tail homodimer around DNA.</text>
</comment>
<dbReference type="CDD" id="cd00140">
    <property type="entry name" value="beta_clamp"/>
    <property type="match status" value="1"/>
</dbReference>
<dbReference type="InterPro" id="IPR022635">
    <property type="entry name" value="DNA_polIII_beta_C"/>
</dbReference>
<evidence type="ECO:0000256" key="8">
    <source>
        <dbReference type="ARBA" id="ARBA00023125"/>
    </source>
</evidence>
<dbReference type="GO" id="GO:0003677">
    <property type="term" value="F:DNA binding"/>
    <property type="evidence" value="ECO:0007669"/>
    <property type="project" value="UniProtKB-UniRule"/>
</dbReference>
<keyword evidence="3 9" id="KW-0963">Cytoplasm</keyword>
<name>A0A6J4IF94_9ACTN</name>
<dbReference type="GO" id="GO:0009360">
    <property type="term" value="C:DNA polymerase III complex"/>
    <property type="evidence" value="ECO:0007669"/>
    <property type="project" value="InterPro"/>
</dbReference>
<feature type="domain" description="DNA polymerase III beta sliding clamp C-terminal" evidence="12">
    <location>
        <begin position="245"/>
        <end position="362"/>
    </location>
</feature>
<dbReference type="Pfam" id="PF02768">
    <property type="entry name" value="DNA_pol3_beta_3"/>
    <property type="match status" value="1"/>
</dbReference>
<evidence type="ECO:0000256" key="2">
    <source>
        <dbReference type="ARBA" id="ARBA00010752"/>
    </source>
</evidence>
<dbReference type="InterPro" id="IPR001001">
    <property type="entry name" value="DNA_polIII_beta"/>
</dbReference>
<evidence type="ECO:0000313" key="13">
    <source>
        <dbReference type="EMBL" id="CAA9250471.1"/>
    </source>
</evidence>
<keyword evidence="4 9" id="KW-0808">Transferase</keyword>
<dbReference type="InterPro" id="IPR022637">
    <property type="entry name" value="DNA_polIII_beta_cen"/>
</dbReference>
<accession>A0A6J4IF94</accession>
<evidence type="ECO:0000256" key="6">
    <source>
        <dbReference type="ARBA" id="ARBA00022705"/>
    </source>
</evidence>
<evidence type="ECO:0000256" key="1">
    <source>
        <dbReference type="ARBA" id="ARBA00004496"/>
    </source>
</evidence>
<feature type="domain" description="DNA polymerase III beta sliding clamp central" evidence="11">
    <location>
        <begin position="128"/>
        <end position="241"/>
    </location>
</feature>
<evidence type="ECO:0000256" key="4">
    <source>
        <dbReference type="ARBA" id="ARBA00022679"/>
    </source>
</evidence>
<keyword evidence="7 9" id="KW-0239">DNA-directed DNA polymerase</keyword>
<evidence type="ECO:0000256" key="3">
    <source>
        <dbReference type="ARBA" id="ARBA00022490"/>
    </source>
</evidence>
<dbReference type="InterPro" id="IPR022634">
    <property type="entry name" value="DNA_polIII_beta_N"/>
</dbReference>
<reference evidence="13" key="1">
    <citation type="submission" date="2020-02" db="EMBL/GenBank/DDBJ databases">
        <authorList>
            <person name="Meier V. D."/>
        </authorList>
    </citation>
    <scope>NUCLEOTIDE SEQUENCE</scope>
    <source>
        <strain evidence="13">AVDCRST_MAG50</strain>
    </source>
</reference>
<keyword evidence="6 9" id="KW-0235">DNA replication</keyword>
<proteinExistence type="inferred from homology"/>
<evidence type="ECO:0000256" key="7">
    <source>
        <dbReference type="ARBA" id="ARBA00022932"/>
    </source>
</evidence>
<dbReference type="Gene3D" id="3.10.150.10">
    <property type="entry name" value="DNA Polymerase III, subunit A, domain 2"/>
    <property type="match status" value="1"/>
</dbReference>
<evidence type="ECO:0000259" key="11">
    <source>
        <dbReference type="Pfam" id="PF02767"/>
    </source>
</evidence>
<dbReference type="PANTHER" id="PTHR30478">
    <property type="entry name" value="DNA POLYMERASE III SUBUNIT BETA"/>
    <property type="match status" value="1"/>
</dbReference>
<dbReference type="PANTHER" id="PTHR30478:SF0">
    <property type="entry name" value="BETA SLIDING CLAMP"/>
    <property type="match status" value="1"/>
</dbReference>
<evidence type="ECO:0000259" key="10">
    <source>
        <dbReference type="Pfam" id="PF00712"/>
    </source>
</evidence>
<dbReference type="SUPFAM" id="SSF55979">
    <property type="entry name" value="DNA clamp"/>
    <property type="match status" value="3"/>
</dbReference>
<protein>
    <recommendedName>
        <fullName evidence="9">Beta sliding clamp</fullName>
    </recommendedName>
</protein>
<comment type="similarity">
    <text evidence="2 9">Belongs to the beta sliding clamp family.</text>
</comment>
<dbReference type="PIRSF" id="PIRSF000804">
    <property type="entry name" value="DNA_pol_III_b"/>
    <property type="match status" value="1"/>
</dbReference>
<dbReference type="GO" id="GO:0005737">
    <property type="term" value="C:cytoplasm"/>
    <property type="evidence" value="ECO:0007669"/>
    <property type="project" value="UniProtKB-SubCell"/>
</dbReference>
<evidence type="ECO:0000256" key="9">
    <source>
        <dbReference type="PIRNR" id="PIRNR000804"/>
    </source>
</evidence>
<comment type="function">
    <text evidence="9">Confers DNA tethering and processivity to DNA polymerases and other proteins. Acts as a clamp, forming a ring around DNA (a reaction catalyzed by the clamp-loading complex) which diffuses in an ATP-independent manner freely and bidirectionally along dsDNA. Initially characterized for its ability to contact the catalytic subunit of DNA polymerase III (Pol III), a complex, multichain enzyme responsible for most of the replicative synthesis in bacteria; Pol III exhibits 3'-5' exonuclease proofreading activity. The beta chain is required for initiation of replication as well as for processivity of DNA replication.</text>
</comment>
<dbReference type="Gene3D" id="3.70.10.10">
    <property type="match status" value="1"/>
</dbReference>